<dbReference type="GO" id="GO:0006355">
    <property type="term" value="P:regulation of DNA-templated transcription"/>
    <property type="evidence" value="ECO:0007669"/>
    <property type="project" value="TreeGrafter"/>
</dbReference>
<sequence>MANNVVVETHYTQNMNRSLTGDSETYQQCNYQTFQMLVLSVVDQLNTDEVRLKHLHNIAENIEILSTLPNYAIYIDLLVKNFLRSLIETDTVFIIPSNAQTIRKQMIEVFHRLPITEALRGFVKDILSPMFKLLTKENEENALLLLRIIVEYMKQFRPQMIMEVREFLQFVHNVYRQKASALDQIFLTKTFSHPTLTINEIDLSSIIEQICTSVKLIVKKIQNFPVQSSITTDETTNSTPHAVTDTFTILSRASHSVKLLAEFPVAIVLLYQLCRQSLQAEFGELVPLFLRYLTLQPSKEQKIDPKFNMEIYIEFLTTQAKTLSFLAFVGKTYQEQLALNSDLLVIAIFQLLDGCPPENVQLRKDIIVAARHFVSSDFRTLFIPHVKRFFDENLLLSTGYTARETLKALAYNTFGEFFNHIRASLSIEDLQNVLYMYSKMIHDSSLPPTIQVTSLKFLTNIAESIRQKGSEKSRDLLIHVVETLVFKCKSLAKQCAHLSNNSNEKTNAVTIPSINEVDVTTSTLNELVQNMNDITNREKELQRQQLSLIRFQATSPLIYTLSSNDCRTLLKVLVSSLRHITWILADVKISENLVTQPKQFIPSITILYIKFFKYILQCLIIFFDSTSTINSNGNSSTINNTTTITRNKEEKEIMDMIASVFIVMHKQNYREIFENNLLYFYQCANKNPNITLIMNTLLQQSPSSTILVELLLEFLLPRINEIGETNNTNNACLKLFKLVINSVVTTTLATENEKILQPYLKQIILRSIECAQLTQDPYNYFILLRALFRSIGVGNHELLNQEFLTLLHFLLQRLNEYQSCKHRQNLRELFIELCLTVPVRLSVLLPYLPLLMEPLVNALNGSSTLILQGLRTLELCVDNLQPDFLYNHILPVRSSLMISLYRLLNHSNNDIAQNTFRILGKLGGNNRRILNEPQQIKYDNEDFDIEQQNEIYIQMFFENESKSISIPLLKILQTCVDQLKSTITDQHQIKRQAWLIVRSVLSVLISNDDDHDLVTHLLNHPSFLNGTISQCPLIWNTNIDIKSSHGHILLLQCLHQAATCKTLTDDVLPILKSTIQHYTFVSLTQQIGPLSSETYDTNDTIDCSIILIDSIVSCYIDIDDELNSIGRISFETLFNTLLIIFNNNYQRITQLPIINYLIHTLCNHCHDRMWYSKQGSCRFLYQLCLNYFRKESNWFLENLNQILNEFFHVIISLTDEISSGTLDIISNMIKEFLEYYANIKLNENLNENLIELLLNYLFSPINYVRNLIYDCLRQLSFLFQQTILRLIEPFKNDLIKKFSSSNILPFKNQSLLYQITYLDIYIFFRTLEPKITYIQLYDDDLFKELTTFLFDENDLIKSSSYRSLTQQQLTLNMILLKKLSIRTLSEYYEQIEYRDRVLRLFYKILTTIQTNELQLIAYESIEKIFNGHQNEQLRLRFVDLYIQKIPFHDYEKLNLTPQIAQTLFYLSKLSPNSFDERLCEQILNLIRRLMQTIAQTFRSIIDTQNQFYKTCLILLDLLATLPSSTKKIIESLTILILKFDKHLMIESSSACRKYLIELLIRHPQLSLDQFINDENRLQDLQWSRLFLDLLKSSSSSNIQTFVRTNWLDRFRQILSDHIVFIETTQNIPSIICITIRSLSILARTDQLWWSRQHELVSLLLRLWRSNTFQQHSFLSSEHFDSFCTKELNNVLNLCLIYYKYQPERIRLLLELTRIYSCIEKLFYPKKFFHFIQDIIIKTYSLKWKRDALYSFITLRNDESYTLECKSLFFEYILLPSFTYEFENNKIHINNELFQINPNNDETIIDLFIRTMIDKKYLHQINDKYRICLLRFLCLFLEYKPQLICDTNSSITNKRDNEKLRRVMECAYETLSMNNIDSTFKCQAHLLLCYIISKYPIVKRIITNVFTSLLKSYIIDVKYLVRQATDLLIPAIPIRMDDGYDILAEYTKKILSDDAHGNLQLMHIMTIIVRHQIIYFHVRYILANLMIQSAQRISGQQTNSMEHKKLSIDIIEVIIKWELRKHYEQINDQKNFNRSLIDTIFSFLIRHACQINLQNMLPLSQQCIRLFKIARKFAWPNVDVKLTTFERLIHQIESPNITAHNSIAIAIDLLAFLISTFTVIQIKYTMRTLKRSLITCVSITNNPRLVESMQNLFSKLIIQIPIEPPAAIIPTTTTTTTTATTNTQQGLSPQLVQATLASLATATATGTTITNNQQSILTNNLPLSTHTISKSEDIEQFYTIITKTIIDNMNSTPTSIVNTTDR</sequence>
<accession>A0A818XVE8</accession>
<reference evidence="1" key="1">
    <citation type="submission" date="2021-02" db="EMBL/GenBank/DDBJ databases">
        <authorList>
            <person name="Nowell W R."/>
        </authorList>
    </citation>
    <scope>NUCLEOTIDE SEQUENCE</scope>
</reference>
<proteinExistence type="predicted"/>
<dbReference type="SUPFAM" id="SSF48371">
    <property type="entry name" value="ARM repeat"/>
    <property type="match status" value="2"/>
</dbReference>
<dbReference type="Pfam" id="PF20175">
    <property type="entry name" value="Tra1_central"/>
    <property type="match status" value="1"/>
</dbReference>
<protein>
    <recommendedName>
        <fullName evidence="3">Transformation/transcription domain-associated protein</fullName>
    </recommendedName>
</protein>
<dbReference type="PANTHER" id="PTHR11139:SF1">
    <property type="entry name" value="TRANSFORMATION_TRANSCRIPTION DOMAIN-ASSOCIATED PROTEIN"/>
    <property type="match status" value="1"/>
</dbReference>
<dbReference type="Proteomes" id="UP000663836">
    <property type="component" value="Unassembled WGS sequence"/>
</dbReference>
<evidence type="ECO:0000313" key="1">
    <source>
        <dbReference type="EMBL" id="CAF3744217.1"/>
    </source>
</evidence>
<evidence type="ECO:0000313" key="2">
    <source>
        <dbReference type="Proteomes" id="UP000663836"/>
    </source>
</evidence>
<dbReference type="InterPro" id="IPR016024">
    <property type="entry name" value="ARM-type_fold"/>
</dbReference>
<dbReference type="InterPro" id="IPR046807">
    <property type="entry name" value="Tra1_central"/>
</dbReference>
<dbReference type="GO" id="GO:0006281">
    <property type="term" value="P:DNA repair"/>
    <property type="evidence" value="ECO:0007669"/>
    <property type="project" value="TreeGrafter"/>
</dbReference>
<dbReference type="InterPro" id="IPR050517">
    <property type="entry name" value="DDR_Repair_Kinase"/>
</dbReference>
<organism evidence="1 2">
    <name type="scientific">Rotaria sordida</name>
    <dbReference type="NCBI Taxonomy" id="392033"/>
    <lineage>
        <taxon>Eukaryota</taxon>
        <taxon>Metazoa</taxon>
        <taxon>Spiralia</taxon>
        <taxon>Gnathifera</taxon>
        <taxon>Rotifera</taxon>
        <taxon>Eurotatoria</taxon>
        <taxon>Bdelloidea</taxon>
        <taxon>Philodinida</taxon>
        <taxon>Philodinidae</taxon>
        <taxon>Rotaria</taxon>
    </lineage>
</organism>
<gene>
    <name evidence="1" type="ORF">JBS370_LOCUS12188</name>
</gene>
<dbReference type="GO" id="GO:0000124">
    <property type="term" value="C:SAGA complex"/>
    <property type="evidence" value="ECO:0007669"/>
    <property type="project" value="TreeGrafter"/>
</dbReference>
<dbReference type="EMBL" id="CAJOBD010000982">
    <property type="protein sequence ID" value="CAF3744217.1"/>
    <property type="molecule type" value="Genomic_DNA"/>
</dbReference>
<dbReference type="GO" id="GO:0005634">
    <property type="term" value="C:nucleus"/>
    <property type="evidence" value="ECO:0007669"/>
    <property type="project" value="TreeGrafter"/>
</dbReference>
<evidence type="ECO:0008006" key="3">
    <source>
        <dbReference type="Google" id="ProtNLM"/>
    </source>
</evidence>
<dbReference type="InterPro" id="IPR046805">
    <property type="entry name" value="Tra1_ring"/>
</dbReference>
<name>A0A818XVE8_9BILA</name>
<comment type="caution">
    <text evidence="1">The sequence shown here is derived from an EMBL/GenBank/DDBJ whole genome shotgun (WGS) entry which is preliminary data.</text>
</comment>
<dbReference type="Pfam" id="PF20206">
    <property type="entry name" value="Tra1_ring"/>
    <property type="match status" value="2"/>
</dbReference>
<dbReference type="GO" id="GO:0035267">
    <property type="term" value="C:NuA4 histone acetyltransferase complex"/>
    <property type="evidence" value="ECO:0007669"/>
    <property type="project" value="TreeGrafter"/>
</dbReference>
<dbReference type="PANTHER" id="PTHR11139">
    <property type="entry name" value="ATAXIA TELANGIECTASIA MUTATED ATM -RELATED"/>
    <property type="match status" value="1"/>
</dbReference>